<accession>A0A4Q7DGE3</accession>
<name>A0A4Q7DGE3_9PROT</name>
<evidence type="ECO:0000313" key="2">
    <source>
        <dbReference type="Proteomes" id="UP000293550"/>
    </source>
</evidence>
<dbReference type="AlphaFoldDB" id="A0A4Q7DGE3"/>
<gene>
    <name evidence="1" type="ORF">EQU50_05425</name>
</gene>
<evidence type="ECO:0000313" key="1">
    <source>
        <dbReference type="EMBL" id="RZI45873.1"/>
    </source>
</evidence>
<dbReference type="OrthoDB" id="7360720at2"/>
<proteinExistence type="predicted"/>
<protein>
    <submittedName>
        <fullName evidence="1">Uncharacterized protein</fullName>
    </submittedName>
</protein>
<reference evidence="1 2" key="1">
    <citation type="submission" date="2018-10" db="EMBL/GenBank/DDBJ databases">
        <title>An updated phylogeny of the Alphaproteobacteria reveals that the parasitic Rickettsiales and Holosporales have independent origins.</title>
        <authorList>
            <person name="Munoz-Gomez S.A."/>
            <person name="Hess S."/>
            <person name="Burger G."/>
            <person name="Lang B.F."/>
            <person name="Susko E."/>
            <person name="Slamovits C.H."/>
            <person name="Roger A.J."/>
        </authorList>
    </citation>
    <scope>NUCLEOTIDE SEQUENCE [LARGE SCALE GENOMIC DNA]</scope>
    <source>
        <strain evidence="1">HOLO01</strain>
    </source>
</reference>
<comment type="caution">
    <text evidence="1">The sequence shown here is derived from an EMBL/GenBank/DDBJ whole genome shotgun (WGS) entry which is preliminary data.</text>
</comment>
<dbReference type="RefSeq" id="WP_130154125.1">
    <property type="nucleotide sequence ID" value="NZ_SCFB01000006.1"/>
</dbReference>
<dbReference type="Proteomes" id="UP000293550">
    <property type="component" value="Unassembled WGS sequence"/>
</dbReference>
<keyword evidence="2" id="KW-1185">Reference proteome</keyword>
<dbReference type="EMBL" id="SCFB01000006">
    <property type="protein sequence ID" value="RZI45873.1"/>
    <property type="molecule type" value="Genomic_DNA"/>
</dbReference>
<organism evidence="1 2">
    <name type="scientific">Candidatus Finniella inopinata</name>
    <dbReference type="NCBI Taxonomy" id="1696036"/>
    <lineage>
        <taxon>Bacteria</taxon>
        <taxon>Pseudomonadati</taxon>
        <taxon>Pseudomonadota</taxon>
        <taxon>Alphaproteobacteria</taxon>
        <taxon>Holosporales</taxon>
        <taxon>Candidatus Paracaedibacteraceae</taxon>
        <taxon>Candidatus Finniella</taxon>
    </lineage>
</organism>
<sequence length="570" mass="61876">MFAHHLKILKAGLCCLLIIYGQDAFTSEGVGTDLEKSTNPNFVHVAKQNEEKKDLSGQSKNHKKIKHPYFYGQIVGNLGNTANIRQLKGIVTNNIGSMVVNMHQPYSGEGEVFVRASLIVGTSPKFFRASLGSDKNRCDITVKNGGVLGKYGTIYTGKVTFIEGSSWLLGINFLQQTCGILNMTGQLTLPTSIEIDRLLVGTRFNFQTNGYIVATGYTNALTGSISLIALNGLLSAYNFVFGETPVTPATTPASYALILKKLSARTSANTPTPMGSLDEVVNMTRRQAKNYPSNFIGAATLRAIATAIGFPNTNTTSSNSAPISAFVTNINMNVTVQMVTRSVDNLINSVFGYDVQSKGVKFSGTDNSTLFSGQFIKDSNVKPSSLNDSRKKKNKKRVVMQGTIGEYTILEGQLVATLFNQSSYYSSPITPLKFGRTVSNNPVYKTPATQLSIFLRAVFGISDSDYQTMIPSPVNQEDSGVVLTTIFDYVLGRNLIKPLNQFGGDGVFNRINAKSGSFTQYGSRNPITPSHFPLSTPSSYFEAIGITSSDKTHDILRLKALIQDLVVPGY</sequence>